<proteinExistence type="inferred from homology"/>
<evidence type="ECO:0000259" key="8">
    <source>
        <dbReference type="Pfam" id="PF02525"/>
    </source>
</evidence>
<dbReference type="Proteomes" id="UP000611554">
    <property type="component" value="Unassembled WGS sequence"/>
</dbReference>
<dbReference type="EMBL" id="BMQJ01000038">
    <property type="protein sequence ID" value="GGQ34752.1"/>
    <property type="molecule type" value="Genomic_DNA"/>
</dbReference>
<organism evidence="9 10">
    <name type="scientific">Streptosporangium pseudovulgare</name>
    <dbReference type="NCBI Taxonomy" id="35765"/>
    <lineage>
        <taxon>Bacteria</taxon>
        <taxon>Bacillati</taxon>
        <taxon>Actinomycetota</taxon>
        <taxon>Actinomycetes</taxon>
        <taxon>Streptosporangiales</taxon>
        <taxon>Streptosporangiaceae</taxon>
        <taxon>Streptosporangium</taxon>
    </lineage>
</organism>
<dbReference type="RefSeq" id="WP_189251242.1">
    <property type="nucleotide sequence ID" value="NZ_BMQJ01000038.1"/>
</dbReference>
<dbReference type="SUPFAM" id="SSF52218">
    <property type="entry name" value="Flavoproteins"/>
    <property type="match status" value="1"/>
</dbReference>
<dbReference type="HAMAP" id="MF_01216">
    <property type="entry name" value="Azoreductase_type1"/>
    <property type="match status" value="1"/>
</dbReference>
<keyword evidence="10" id="KW-1185">Reference proteome</keyword>
<comment type="similarity">
    <text evidence="6">Belongs to the azoreductase type 1 family.</text>
</comment>
<keyword evidence="3 6" id="KW-0560">Oxidoreductase</keyword>
<evidence type="ECO:0000256" key="1">
    <source>
        <dbReference type="ARBA" id="ARBA00022630"/>
    </source>
</evidence>
<evidence type="ECO:0000256" key="3">
    <source>
        <dbReference type="ARBA" id="ARBA00023002"/>
    </source>
</evidence>
<feature type="domain" description="Flavodoxin-like fold" evidence="8">
    <location>
        <begin position="3"/>
        <end position="184"/>
    </location>
</feature>
<sequence>MPRLLHLDASARRASFSRELSAAFAEEWRAAGGEVTYRDLAADPVPPIGEAWTELCDHVLRHAITDIGRYGEAVRTSEQAAAWAVVRPLLEEVVAADVVLIGTPMYNFSIPAALKAWIDQITFPRMSLAGRRFVVACARGGSYGPGTPREPYDHQERYLRDFFAGHFGVDDAVFVSAELTNSLVDPALDHLRGEHAASRDAAGTAIRHLARELTREGAPVSGPRNAGAERRSDEGRHRA</sequence>
<dbReference type="InterPro" id="IPR023048">
    <property type="entry name" value="NADH:quinone_OxRdtase_FMN_depd"/>
</dbReference>
<accession>A0ABQ2RLW6</accession>
<dbReference type="PANTHER" id="PTHR43741">
    <property type="entry name" value="FMN-DEPENDENT NADH-AZOREDUCTASE 1"/>
    <property type="match status" value="1"/>
</dbReference>
<evidence type="ECO:0000256" key="4">
    <source>
        <dbReference type="ARBA" id="ARBA00023027"/>
    </source>
</evidence>
<evidence type="ECO:0000313" key="10">
    <source>
        <dbReference type="Proteomes" id="UP000611554"/>
    </source>
</evidence>
<keyword evidence="4 6" id="KW-0520">NAD</keyword>
<dbReference type="PANTHER" id="PTHR43741:SF4">
    <property type="entry name" value="FMN-DEPENDENT NADH:QUINONE OXIDOREDUCTASE"/>
    <property type="match status" value="1"/>
</dbReference>
<gene>
    <name evidence="6" type="primary">azoR</name>
    <name evidence="9" type="ORF">GCM10010140_75990</name>
</gene>
<feature type="binding site" evidence="6">
    <location>
        <position position="10"/>
    </location>
    <ligand>
        <name>FMN</name>
        <dbReference type="ChEBI" id="CHEBI:58210"/>
    </ligand>
</feature>
<feature type="region of interest" description="Disordered" evidence="7">
    <location>
        <begin position="212"/>
        <end position="239"/>
    </location>
</feature>
<comment type="function">
    <text evidence="6">Quinone reductase that provides resistance to thiol-specific stress caused by electrophilic quinones.</text>
</comment>
<evidence type="ECO:0000313" key="9">
    <source>
        <dbReference type="EMBL" id="GGQ34752.1"/>
    </source>
</evidence>
<comment type="catalytic activity">
    <reaction evidence="6">
        <text>2 a quinone + NADH + H(+) = 2 a 1,4-benzosemiquinone + NAD(+)</text>
        <dbReference type="Rhea" id="RHEA:65952"/>
        <dbReference type="ChEBI" id="CHEBI:15378"/>
        <dbReference type="ChEBI" id="CHEBI:57540"/>
        <dbReference type="ChEBI" id="CHEBI:57945"/>
        <dbReference type="ChEBI" id="CHEBI:132124"/>
        <dbReference type="ChEBI" id="CHEBI:134225"/>
    </reaction>
</comment>
<name>A0ABQ2RLW6_9ACTN</name>
<keyword evidence="1 6" id="KW-0285">Flavoprotein</keyword>
<reference evidence="10" key="1">
    <citation type="journal article" date="2019" name="Int. J. Syst. Evol. Microbiol.">
        <title>The Global Catalogue of Microorganisms (GCM) 10K type strain sequencing project: providing services to taxonomists for standard genome sequencing and annotation.</title>
        <authorList>
            <consortium name="The Broad Institute Genomics Platform"/>
            <consortium name="The Broad Institute Genome Sequencing Center for Infectious Disease"/>
            <person name="Wu L."/>
            <person name="Ma J."/>
        </authorList>
    </citation>
    <scope>NUCLEOTIDE SEQUENCE [LARGE SCALE GENOMIC DNA]</scope>
    <source>
        <strain evidence="10">JCM 3115</strain>
    </source>
</reference>
<feature type="binding site" evidence="6">
    <location>
        <begin position="15"/>
        <end position="17"/>
    </location>
    <ligand>
        <name>FMN</name>
        <dbReference type="ChEBI" id="CHEBI:58210"/>
    </ligand>
</feature>
<comment type="subunit">
    <text evidence="6">Homodimer.</text>
</comment>
<dbReference type="InterPro" id="IPR050104">
    <property type="entry name" value="FMN-dep_NADH:Q_OxRdtase_AzoR1"/>
</dbReference>
<evidence type="ECO:0000256" key="7">
    <source>
        <dbReference type="SAM" id="MobiDB-lite"/>
    </source>
</evidence>
<comment type="cofactor">
    <cofactor evidence="6">
        <name>FMN</name>
        <dbReference type="ChEBI" id="CHEBI:58210"/>
    </cofactor>
    <text evidence="6">Binds 1 FMN per subunit.</text>
</comment>
<dbReference type="InterPro" id="IPR003680">
    <property type="entry name" value="Flavodoxin_fold"/>
</dbReference>
<dbReference type="Pfam" id="PF02525">
    <property type="entry name" value="Flavodoxin_2"/>
    <property type="match status" value="1"/>
</dbReference>
<protein>
    <recommendedName>
        <fullName evidence="6">FMN dependent NADH:quinone oxidoreductase</fullName>
        <ecNumber evidence="6">1.6.5.-</ecNumber>
    </recommendedName>
    <alternativeName>
        <fullName evidence="6">Azo-dye reductase</fullName>
    </alternativeName>
    <alternativeName>
        <fullName evidence="6">FMN-dependent NADH-azo compound oxidoreductase</fullName>
    </alternativeName>
    <alternativeName>
        <fullName evidence="6">FMN-dependent NADH-azoreductase</fullName>
        <ecNumber evidence="6">1.7.1.17</ecNumber>
    </alternativeName>
</protein>
<comment type="function">
    <text evidence="6">Also exhibits azoreductase activity. Catalyzes the reductive cleavage of the azo bond in aromatic azo compounds to the corresponding amines.</text>
</comment>
<evidence type="ECO:0000256" key="5">
    <source>
        <dbReference type="ARBA" id="ARBA00048542"/>
    </source>
</evidence>
<feature type="compositionally biased region" description="Basic and acidic residues" evidence="7">
    <location>
        <begin position="227"/>
        <end position="239"/>
    </location>
</feature>
<comment type="caution">
    <text evidence="9">The sequence shown here is derived from an EMBL/GenBank/DDBJ whole genome shotgun (WGS) entry which is preliminary data.</text>
</comment>
<evidence type="ECO:0000256" key="6">
    <source>
        <dbReference type="HAMAP-Rule" id="MF_01216"/>
    </source>
</evidence>
<keyword evidence="2 6" id="KW-0288">FMN</keyword>
<dbReference type="EC" id="1.7.1.17" evidence="6"/>
<comment type="caution">
    <text evidence="6">Lacks conserved residue(s) required for the propagation of feature annotation.</text>
</comment>
<dbReference type="Gene3D" id="3.40.50.360">
    <property type="match status" value="1"/>
</dbReference>
<comment type="catalytic activity">
    <reaction evidence="5">
        <text>N,N-dimethyl-1,4-phenylenediamine + anthranilate + 2 NAD(+) = 2-(4-dimethylaminophenyl)diazenylbenzoate + 2 NADH + 2 H(+)</text>
        <dbReference type="Rhea" id="RHEA:55872"/>
        <dbReference type="ChEBI" id="CHEBI:15378"/>
        <dbReference type="ChEBI" id="CHEBI:15783"/>
        <dbReference type="ChEBI" id="CHEBI:16567"/>
        <dbReference type="ChEBI" id="CHEBI:57540"/>
        <dbReference type="ChEBI" id="CHEBI:57945"/>
        <dbReference type="ChEBI" id="CHEBI:71579"/>
        <dbReference type="EC" id="1.7.1.17"/>
    </reaction>
    <physiologicalReaction direction="right-to-left" evidence="5">
        <dbReference type="Rhea" id="RHEA:55874"/>
    </physiologicalReaction>
</comment>
<evidence type="ECO:0000256" key="2">
    <source>
        <dbReference type="ARBA" id="ARBA00022643"/>
    </source>
</evidence>
<dbReference type="InterPro" id="IPR029039">
    <property type="entry name" value="Flavoprotein-like_sf"/>
</dbReference>
<feature type="binding site" evidence="6">
    <location>
        <begin position="105"/>
        <end position="108"/>
    </location>
    <ligand>
        <name>FMN</name>
        <dbReference type="ChEBI" id="CHEBI:58210"/>
    </ligand>
</feature>
<dbReference type="EC" id="1.6.5.-" evidence="6"/>